<dbReference type="GO" id="GO:0004222">
    <property type="term" value="F:metalloendopeptidase activity"/>
    <property type="evidence" value="ECO:0007669"/>
    <property type="project" value="InterPro"/>
</dbReference>
<feature type="domain" description="Peptidase M13 C-terminal" evidence="1">
    <location>
        <begin position="99"/>
        <end position="306"/>
    </location>
</feature>
<proteinExistence type="predicted"/>
<dbReference type="EMBL" id="JARKHS020035243">
    <property type="protein sequence ID" value="KAK8757402.1"/>
    <property type="molecule type" value="Genomic_DNA"/>
</dbReference>
<protein>
    <recommendedName>
        <fullName evidence="1">Peptidase M13 C-terminal domain-containing protein</fullName>
    </recommendedName>
</protein>
<dbReference type="PANTHER" id="PTHR11733:SF241">
    <property type="entry name" value="GH26575P-RELATED"/>
    <property type="match status" value="1"/>
</dbReference>
<dbReference type="Pfam" id="PF01431">
    <property type="entry name" value="Peptidase_M13"/>
    <property type="match status" value="1"/>
</dbReference>
<dbReference type="Gene3D" id="1.10.1380.10">
    <property type="entry name" value="Neutral endopeptidase , domain2"/>
    <property type="match status" value="1"/>
</dbReference>
<dbReference type="Proteomes" id="UP001321473">
    <property type="component" value="Unassembled WGS sequence"/>
</dbReference>
<dbReference type="SUPFAM" id="SSF55486">
    <property type="entry name" value="Metalloproteases ('zincins'), catalytic domain"/>
    <property type="match status" value="1"/>
</dbReference>
<accession>A0AAQ4D4L2</accession>
<reference evidence="2 3" key="1">
    <citation type="journal article" date="2023" name="Arcadia Sci">
        <title>De novo assembly of a long-read Amblyomma americanum tick genome.</title>
        <authorList>
            <person name="Chou S."/>
            <person name="Poskanzer K.E."/>
            <person name="Rollins M."/>
            <person name="Thuy-Boun P.S."/>
        </authorList>
    </citation>
    <scope>NUCLEOTIDE SEQUENCE [LARGE SCALE GENOMIC DNA]</scope>
    <source>
        <strain evidence="2">F_SG_1</strain>
        <tissue evidence="2">Salivary glands</tissue>
    </source>
</reference>
<comment type="caution">
    <text evidence="2">The sequence shown here is derived from an EMBL/GenBank/DDBJ whole genome shotgun (WGS) entry which is preliminary data.</text>
</comment>
<dbReference type="GO" id="GO:0016485">
    <property type="term" value="P:protein processing"/>
    <property type="evidence" value="ECO:0007669"/>
    <property type="project" value="TreeGrafter"/>
</dbReference>
<dbReference type="InterPro" id="IPR000718">
    <property type="entry name" value="Peptidase_M13"/>
</dbReference>
<dbReference type="Gene3D" id="3.40.390.10">
    <property type="entry name" value="Collagenase (Catalytic Domain)"/>
    <property type="match status" value="1"/>
</dbReference>
<evidence type="ECO:0000259" key="1">
    <source>
        <dbReference type="Pfam" id="PF01431"/>
    </source>
</evidence>
<evidence type="ECO:0000313" key="3">
    <source>
        <dbReference type="Proteomes" id="UP001321473"/>
    </source>
</evidence>
<dbReference type="InterPro" id="IPR024079">
    <property type="entry name" value="MetalloPept_cat_dom_sf"/>
</dbReference>
<dbReference type="InterPro" id="IPR042089">
    <property type="entry name" value="Peptidase_M13_dom_2"/>
</dbReference>
<name>A0AAQ4D4L2_AMBAM</name>
<dbReference type="PROSITE" id="PS51885">
    <property type="entry name" value="NEPRILYSIN"/>
    <property type="match status" value="1"/>
</dbReference>
<gene>
    <name evidence="2" type="ORF">V5799_004964</name>
</gene>
<dbReference type="GO" id="GO:0005886">
    <property type="term" value="C:plasma membrane"/>
    <property type="evidence" value="ECO:0007669"/>
    <property type="project" value="TreeGrafter"/>
</dbReference>
<sequence>MAHYSWMDAETQARVNGRLRRLRFVLGPLATLSNPTDVRRRYRHLQPFGDSTSFTTWVLEQRARDVRARNAELMNNGAASKAAPEPEAFLDVQTTAVLYSVRHELLTSPALLFPPFSTGGEAPHSDAVNYAALGSIVGSLLARHLDPVTGVYDLRGVRYGHTWYAEKSEATYLEQQHCVGHKQGSYEGIIVTDKDASEVLAHTVGLRMAYAAFRKSVQNHSSSAVGGGSDKEAAPLGIGASGQGYDRERLFFAAYCFQLCGIVIARHVTRSLRLNARCNLPLRELPEFGNAYNCPNGSAMVPEHTCL</sequence>
<organism evidence="2 3">
    <name type="scientific">Amblyomma americanum</name>
    <name type="common">Lone star tick</name>
    <dbReference type="NCBI Taxonomy" id="6943"/>
    <lineage>
        <taxon>Eukaryota</taxon>
        <taxon>Metazoa</taxon>
        <taxon>Ecdysozoa</taxon>
        <taxon>Arthropoda</taxon>
        <taxon>Chelicerata</taxon>
        <taxon>Arachnida</taxon>
        <taxon>Acari</taxon>
        <taxon>Parasitiformes</taxon>
        <taxon>Ixodida</taxon>
        <taxon>Ixodoidea</taxon>
        <taxon>Ixodidae</taxon>
        <taxon>Amblyomminae</taxon>
        <taxon>Amblyomma</taxon>
    </lineage>
</organism>
<dbReference type="InterPro" id="IPR018497">
    <property type="entry name" value="Peptidase_M13_C"/>
</dbReference>
<dbReference type="PANTHER" id="PTHR11733">
    <property type="entry name" value="ZINC METALLOPROTEASE FAMILY M13 NEPRILYSIN-RELATED"/>
    <property type="match status" value="1"/>
</dbReference>
<dbReference type="AlphaFoldDB" id="A0AAQ4D4L2"/>
<keyword evidence="3" id="KW-1185">Reference proteome</keyword>
<evidence type="ECO:0000313" key="2">
    <source>
        <dbReference type="EMBL" id="KAK8757402.1"/>
    </source>
</evidence>